<feature type="binding site" evidence="10">
    <location>
        <begin position="294"/>
        <end position="298"/>
    </location>
    <ligand>
        <name>FMN</name>
        <dbReference type="ChEBI" id="CHEBI:58210"/>
    </ligand>
</feature>
<comment type="subunit">
    <text evidence="2">Homotetramer.</text>
</comment>
<evidence type="ECO:0000256" key="3">
    <source>
        <dbReference type="ARBA" id="ARBA00022630"/>
    </source>
</evidence>
<dbReference type="PANTHER" id="PTHR10578:SF107">
    <property type="entry name" value="2-HYDROXYACID OXIDASE 1"/>
    <property type="match status" value="1"/>
</dbReference>
<comment type="similarity">
    <text evidence="6">Belongs to the FMN-dependent alpha-hydroxy acid dehydrogenase family.</text>
</comment>
<gene>
    <name evidence="11" type="ORF">QX99_01903</name>
</gene>
<evidence type="ECO:0000256" key="6">
    <source>
        <dbReference type="ARBA" id="ARBA00024042"/>
    </source>
</evidence>
<feature type="binding site" evidence="10">
    <location>
        <begin position="88"/>
        <end position="90"/>
    </location>
    <ligand>
        <name>FMN</name>
        <dbReference type="ChEBI" id="CHEBI:58210"/>
    </ligand>
</feature>
<evidence type="ECO:0000256" key="7">
    <source>
        <dbReference type="ARBA" id="ARBA00029513"/>
    </source>
</evidence>
<feature type="binding site" evidence="10">
    <location>
        <position position="266"/>
    </location>
    <ligand>
        <name>glyoxylate</name>
        <dbReference type="ChEBI" id="CHEBI:36655"/>
    </ligand>
</feature>
<feature type="binding site" evidence="10">
    <location>
        <position position="261"/>
    </location>
    <ligand>
        <name>FMN</name>
        <dbReference type="ChEBI" id="CHEBI:58210"/>
    </ligand>
</feature>
<dbReference type="Pfam" id="PF01070">
    <property type="entry name" value="FMN_dh"/>
    <property type="match status" value="1"/>
</dbReference>
<dbReference type="PANTHER" id="PTHR10578">
    <property type="entry name" value="S -2-HYDROXY-ACID OXIDASE-RELATED"/>
    <property type="match status" value="1"/>
</dbReference>
<feature type="active site" description="Proton acceptor" evidence="9">
    <location>
        <position position="263"/>
    </location>
</feature>
<evidence type="ECO:0000256" key="10">
    <source>
        <dbReference type="PIRSR" id="PIRSR000138-2"/>
    </source>
</evidence>
<dbReference type="Gene3D" id="3.20.20.70">
    <property type="entry name" value="Aldolase class I"/>
    <property type="match status" value="1"/>
</dbReference>
<reference evidence="11 12" key="1">
    <citation type="journal article" date="2015" name="Microbiology (Mosc.)">
        <title>Genomics of the Weissella cibaria species with an examination of its metabolic traits.</title>
        <authorList>
            <person name="Lynch K.M."/>
            <person name="Lucid A."/>
            <person name="Arendt E.K."/>
            <person name="Sleator R.D."/>
            <person name="Lucey B."/>
            <person name="Coffey A."/>
        </authorList>
    </citation>
    <scope>NUCLEOTIDE SEQUENCE [LARGE SCALE GENOMIC DNA]</scope>
    <source>
        <strain evidence="11 12">MG1</strain>
    </source>
</reference>
<dbReference type="GO" id="GO:0010181">
    <property type="term" value="F:FMN binding"/>
    <property type="evidence" value="ECO:0007669"/>
    <property type="project" value="InterPro"/>
</dbReference>
<feature type="binding site" evidence="10">
    <location>
        <begin position="317"/>
        <end position="318"/>
    </location>
    <ligand>
        <name>FMN</name>
        <dbReference type="ChEBI" id="CHEBI:58210"/>
    </ligand>
</feature>
<evidence type="ECO:0000313" key="11">
    <source>
        <dbReference type="EMBL" id="KIU19880.1"/>
    </source>
</evidence>
<dbReference type="SMART" id="SM01240">
    <property type="entry name" value="IMPDH"/>
    <property type="match status" value="1"/>
</dbReference>
<evidence type="ECO:0000313" key="12">
    <source>
        <dbReference type="Proteomes" id="UP000032287"/>
    </source>
</evidence>
<keyword evidence="11" id="KW-0503">Monooxygenase</keyword>
<evidence type="ECO:0000256" key="2">
    <source>
        <dbReference type="ARBA" id="ARBA00011881"/>
    </source>
</evidence>
<dbReference type="eggNOG" id="COG1304">
    <property type="taxonomic scope" value="Bacteria"/>
</dbReference>
<accession>A0A0D1LHD3</accession>
<protein>
    <recommendedName>
        <fullName evidence="7">L-lactate oxidase</fullName>
    </recommendedName>
</protein>
<keyword evidence="5 11" id="KW-0560">Oxidoreductase</keyword>
<feature type="binding site" evidence="10">
    <location>
        <position position="263"/>
    </location>
    <ligand>
        <name>glyoxylate</name>
        <dbReference type="ChEBI" id="CHEBI:36655"/>
    </ligand>
</feature>
<dbReference type="InterPro" id="IPR013785">
    <property type="entry name" value="Aldolase_TIM"/>
</dbReference>
<dbReference type="PIRSF" id="PIRSF000138">
    <property type="entry name" value="Al-hdrx_acd_dh"/>
    <property type="match status" value="1"/>
</dbReference>
<comment type="cofactor">
    <cofactor evidence="1">
        <name>FMN</name>
        <dbReference type="ChEBI" id="CHEBI:58210"/>
    </cofactor>
</comment>
<dbReference type="Proteomes" id="UP000032287">
    <property type="component" value="Unassembled WGS sequence"/>
</dbReference>
<keyword evidence="12" id="KW-1185">Reference proteome</keyword>
<dbReference type="InterPro" id="IPR037396">
    <property type="entry name" value="FMN_HAD"/>
</dbReference>
<dbReference type="KEGG" id="wcb:AO080_07710"/>
<organism evidence="11 12">
    <name type="scientific">Weissella cibaria</name>
    <dbReference type="NCBI Taxonomy" id="137591"/>
    <lineage>
        <taxon>Bacteria</taxon>
        <taxon>Bacillati</taxon>
        <taxon>Bacillota</taxon>
        <taxon>Bacilli</taxon>
        <taxon>Lactobacillales</taxon>
        <taxon>Lactobacillaceae</taxon>
        <taxon>Weissella</taxon>
    </lineage>
</organism>
<dbReference type="PATRIC" id="fig|137591.25.peg.1875"/>
<dbReference type="OrthoDB" id="9770452at2"/>
<keyword evidence="4 10" id="KW-0288">FMN</keyword>
<name>A0A0D1LHD3_9LACO</name>
<evidence type="ECO:0000256" key="4">
    <source>
        <dbReference type="ARBA" id="ARBA00022643"/>
    </source>
</evidence>
<dbReference type="GO" id="GO:0004497">
    <property type="term" value="F:monooxygenase activity"/>
    <property type="evidence" value="ECO:0007669"/>
    <property type="project" value="UniProtKB-KW"/>
</dbReference>
<keyword evidence="3 10" id="KW-0285">Flavoprotein</keyword>
<dbReference type="RefSeq" id="WP_043712113.1">
    <property type="nucleotide sequence ID" value="NZ_CP012873.1"/>
</dbReference>
<feature type="binding site" evidence="10">
    <location>
        <position position="176"/>
    </location>
    <ligand>
        <name>glyoxylate</name>
        <dbReference type="ChEBI" id="CHEBI:36655"/>
    </ligand>
</feature>
<feature type="binding site" evidence="10">
    <location>
        <position position="167"/>
    </location>
    <ligand>
        <name>glyoxylate</name>
        <dbReference type="ChEBI" id="CHEBI:36655"/>
    </ligand>
</feature>
<proteinExistence type="inferred from homology"/>
<comment type="caution">
    <text evidence="11">The sequence shown here is derived from an EMBL/GenBank/DDBJ whole genome shotgun (WGS) entry which is preliminary data.</text>
</comment>
<dbReference type="EMBL" id="JWHU01000034">
    <property type="protein sequence ID" value="KIU19880.1"/>
    <property type="molecule type" value="Genomic_DNA"/>
</dbReference>
<feature type="binding site" evidence="10">
    <location>
        <position position="139"/>
    </location>
    <ligand>
        <name>FMN</name>
        <dbReference type="ChEBI" id="CHEBI:58210"/>
    </ligand>
</feature>
<evidence type="ECO:0000256" key="1">
    <source>
        <dbReference type="ARBA" id="ARBA00001917"/>
    </source>
</evidence>
<dbReference type="InterPro" id="IPR012133">
    <property type="entry name" value="Alpha-hydoxy_acid_DH_FMN"/>
</dbReference>
<evidence type="ECO:0000256" key="8">
    <source>
        <dbReference type="ARBA" id="ARBA00048754"/>
    </source>
</evidence>
<evidence type="ECO:0000256" key="5">
    <source>
        <dbReference type="ARBA" id="ARBA00023002"/>
    </source>
</evidence>
<sequence>MTYQGSTKEEKLNIIDLPRLRDAVKRDTEAGAFGYVDGGSSDEQVLRDNEQAFRHYQLIPRMLQDIAAPDLSTTLFDIPLTMPVIAAPIAAHGLMHQDGEQVTVKGVGAAGSIFSLSTYGNSRIADVASAAPDTPKFFQLYMSRDDDFNQYLLDEAVNNGYKAIILTADATLGGYREADIINNFTFPLPMENLAAFSNAAGSGEGLGIADIYARAKQDLSLRDIKKVKEMAHGLPVIVKGIQDPDDALAAIAAGADGIWVSNHGGRELNGAPASIDTLAAIAKAVNRRVPVIFDSGIRRGEDVAKALALGADVVALGRPMLWGLNQGGAAGVQSVYEHLATELKIVMQLTGAHTVAELQRAKIINAKF</sequence>
<feature type="binding site" evidence="10">
    <location>
        <position position="35"/>
    </location>
    <ligand>
        <name>glyoxylate</name>
        <dbReference type="ChEBI" id="CHEBI:36655"/>
    </ligand>
</feature>
<dbReference type="AlphaFoldDB" id="A0A0D1LHD3"/>
<evidence type="ECO:0000256" key="9">
    <source>
        <dbReference type="PIRSR" id="PIRSR000138-1"/>
    </source>
</evidence>
<dbReference type="PROSITE" id="PS51349">
    <property type="entry name" value="FMN_HYDROXY_ACID_DH_2"/>
    <property type="match status" value="1"/>
</dbReference>
<dbReference type="STRING" id="137591.AO080_07710"/>
<comment type="catalytic activity">
    <reaction evidence="8">
        <text>(S)-lactate + O2 = pyruvate + H2O2</text>
        <dbReference type="Rhea" id="RHEA:55868"/>
        <dbReference type="ChEBI" id="CHEBI:15361"/>
        <dbReference type="ChEBI" id="CHEBI:15379"/>
        <dbReference type="ChEBI" id="CHEBI:16240"/>
        <dbReference type="ChEBI" id="CHEBI:16651"/>
    </reaction>
    <physiologicalReaction direction="left-to-right" evidence="8">
        <dbReference type="Rhea" id="RHEA:55869"/>
    </physiologicalReaction>
</comment>
<dbReference type="InterPro" id="IPR000262">
    <property type="entry name" value="FMN-dep_DH"/>
</dbReference>
<dbReference type="SUPFAM" id="SSF51395">
    <property type="entry name" value="FMN-linked oxidoreductases"/>
    <property type="match status" value="1"/>
</dbReference>
<feature type="binding site" evidence="10">
    <location>
        <position position="141"/>
    </location>
    <ligand>
        <name>glyoxylate</name>
        <dbReference type="ChEBI" id="CHEBI:36655"/>
    </ligand>
</feature>
<feature type="binding site" evidence="10">
    <location>
        <position position="239"/>
    </location>
    <ligand>
        <name>FMN</name>
        <dbReference type="ChEBI" id="CHEBI:58210"/>
    </ligand>
</feature>
<feature type="binding site" evidence="10">
    <location>
        <position position="117"/>
    </location>
    <ligand>
        <name>FMN</name>
        <dbReference type="ChEBI" id="CHEBI:58210"/>
    </ligand>
</feature>